<evidence type="ECO:0000259" key="2">
    <source>
        <dbReference type="Pfam" id="PF08450"/>
    </source>
</evidence>
<dbReference type="Pfam" id="PF08450">
    <property type="entry name" value="SGL"/>
    <property type="match status" value="1"/>
</dbReference>
<dbReference type="PANTHER" id="PTHR10907">
    <property type="entry name" value="REGUCALCIN"/>
    <property type="match status" value="1"/>
</dbReference>
<comment type="caution">
    <text evidence="3">The sequence shown here is derived from an EMBL/GenBank/DDBJ whole genome shotgun (WGS) entry which is preliminary data.</text>
</comment>
<accession>A0ABV6CHL8</accession>
<proteinExistence type="inferred from homology"/>
<dbReference type="PRINTS" id="PR01790">
    <property type="entry name" value="SMP30FAMILY"/>
</dbReference>
<dbReference type="InterPro" id="IPR011042">
    <property type="entry name" value="6-blade_b-propeller_TolB-like"/>
</dbReference>
<sequence length="280" mass="30896">MNAYDDRPCELGEGPLWHPERRQFFWFDILNRRLLSREGARSREWRFDRMASAAGWVDYDRLLIATEMGLALLDLRDGGLSEVAAIEADDPGTRSNDGRADRQGGFWFSTMGKSAEAGRGSIYRYYRGDVRRIVEGLTISNGICFSPDGRTAHYSCTKAATVWRQPLDADGWPEGPAQLFLDLSSEGANPDGAVVDAEGGVCCALWGRGAVRRYDPNGRQTHEIAVPGRHSSCPAFGGDDMRDMLVTTAKEGIETPDALQGLPYLVRAPFPGLPEPRVIL</sequence>
<dbReference type="Gene3D" id="2.120.10.30">
    <property type="entry name" value="TolB, C-terminal domain"/>
    <property type="match status" value="1"/>
</dbReference>
<evidence type="ECO:0000256" key="1">
    <source>
        <dbReference type="ARBA" id="ARBA00008853"/>
    </source>
</evidence>
<protein>
    <submittedName>
        <fullName evidence="3">SMP-30/gluconolactonase/LRE family protein</fullName>
    </submittedName>
</protein>
<keyword evidence="4" id="KW-1185">Reference proteome</keyword>
<evidence type="ECO:0000313" key="4">
    <source>
        <dbReference type="Proteomes" id="UP001589795"/>
    </source>
</evidence>
<evidence type="ECO:0000313" key="3">
    <source>
        <dbReference type="EMBL" id="MFC0200233.1"/>
    </source>
</evidence>
<dbReference type="SUPFAM" id="SSF63829">
    <property type="entry name" value="Calcium-dependent phosphotriesterase"/>
    <property type="match status" value="1"/>
</dbReference>
<feature type="domain" description="SMP-30/Gluconolactonase/LRE-like region" evidence="2">
    <location>
        <begin position="11"/>
        <end position="249"/>
    </location>
</feature>
<name>A0ABV6CHL8_9RHOB</name>
<organism evidence="3 4">
    <name type="scientific">Paracoccus rhizosphaerae</name>
    <dbReference type="NCBI Taxonomy" id="1133347"/>
    <lineage>
        <taxon>Bacteria</taxon>
        <taxon>Pseudomonadati</taxon>
        <taxon>Pseudomonadota</taxon>
        <taxon>Alphaproteobacteria</taxon>
        <taxon>Rhodobacterales</taxon>
        <taxon>Paracoccaceae</taxon>
        <taxon>Paracoccus</taxon>
    </lineage>
</organism>
<reference evidence="3 4" key="1">
    <citation type="submission" date="2024-09" db="EMBL/GenBank/DDBJ databases">
        <authorList>
            <person name="Sun Q."/>
            <person name="Mori K."/>
        </authorList>
    </citation>
    <scope>NUCLEOTIDE SEQUENCE [LARGE SCALE GENOMIC DNA]</scope>
    <source>
        <strain evidence="3 4">CCM 7904</strain>
    </source>
</reference>
<gene>
    <name evidence="3" type="ORF">ACFFIZ_07830</name>
</gene>
<dbReference type="Proteomes" id="UP001589795">
    <property type="component" value="Unassembled WGS sequence"/>
</dbReference>
<comment type="similarity">
    <text evidence="1">Belongs to the SMP-30/CGR1 family.</text>
</comment>
<dbReference type="EMBL" id="JBHLWQ010000065">
    <property type="protein sequence ID" value="MFC0200233.1"/>
    <property type="molecule type" value="Genomic_DNA"/>
</dbReference>
<dbReference type="InterPro" id="IPR013658">
    <property type="entry name" value="SGL"/>
</dbReference>
<dbReference type="RefSeq" id="WP_265508202.1">
    <property type="nucleotide sequence ID" value="NZ_JAOTBE010000061.1"/>
</dbReference>
<dbReference type="InterPro" id="IPR005511">
    <property type="entry name" value="SMP-30"/>
</dbReference>
<dbReference type="PANTHER" id="PTHR10907:SF47">
    <property type="entry name" value="REGUCALCIN"/>
    <property type="match status" value="1"/>
</dbReference>